<dbReference type="HOGENOM" id="CLU_018816_1_4_0"/>
<dbReference type="Gene3D" id="1.10.287.470">
    <property type="entry name" value="Helix hairpin bin"/>
    <property type="match status" value="1"/>
</dbReference>
<dbReference type="GO" id="GO:1990281">
    <property type="term" value="C:efflux pump complex"/>
    <property type="evidence" value="ECO:0007669"/>
    <property type="project" value="TreeGrafter"/>
</dbReference>
<feature type="domain" description="CzcB-like barrel-sandwich hybrid" evidence="3">
    <location>
        <begin position="64"/>
        <end position="192"/>
    </location>
</feature>
<dbReference type="InterPro" id="IPR058647">
    <property type="entry name" value="BSH_CzcB-like"/>
</dbReference>
<dbReference type="NCBIfam" id="TIGR01730">
    <property type="entry name" value="RND_mfp"/>
    <property type="match status" value="1"/>
</dbReference>
<comment type="similarity">
    <text evidence="1">Belongs to the membrane fusion protein (MFP) (TC 8.A.1) family.</text>
</comment>
<dbReference type="GO" id="GO:0015562">
    <property type="term" value="F:efflux transmembrane transporter activity"/>
    <property type="evidence" value="ECO:0007669"/>
    <property type="project" value="TreeGrafter"/>
</dbReference>
<organism evidence="4 5">
    <name type="scientific">Denitrovibrio acetiphilus (strain DSM 12809 / NBRC 114555 / N2460)</name>
    <dbReference type="NCBI Taxonomy" id="522772"/>
    <lineage>
        <taxon>Bacteria</taxon>
        <taxon>Pseudomonadati</taxon>
        <taxon>Deferribacterota</taxon>
        <taxon>Deferribacteres</taxon>
        <taxon>Deferribacterales</taxon>
        <taxon>Geovibrionaceae</taxon>
        <taxon>Denitrovibrio</taxon>
    </lineage>
</organism>
<dbReference type="Gene3D" id="2.40.420.20">
    <property type="match status" value="1"/>
</dbReference>
<dbReference type="eggNOG" id="COG0845">
    <property type="taxonomic scope" value="Bacteria"/>
</dbReference>
<dbReference type="PANTHER" id="PTHR30469:SF15">
    <property type="entry name" value="HLYD FAMILY OF SECRETION PROTEINS"/>
    <property type="match status" value="1"/>
</dbReference>
<evidence type="ECO:0000313" key="4">
    <source>
        <dbReference type="EMBL" id="ADD68247.1"/>
    </source>
</evidence>
<evidence type="ECO:0000313" key="5">
    <source>
        <dbReference type="Proteomes" id="UP000002012"/>
    </source>
</evidence>
<keyword evidence="5" id="KW-1185">Reference proteome</keyword>
<dbReference type="SUPFAM" id="SSF111369">
    <property type="entry name" value="HlyD-like secretion proteins"/>
    <property type="match status" value="1"/>
</dbReference>
<dbReference type="Proteomes" id="UP000002012">
    <property type="component" value="Chromosome"/>
</dbReference>
<dbReference type="InParanoid" id="D4H898"/>
<dbReference type="InterPro" id="IPR058792">
    <property type="entry name" value="Beta-barrel_RND_2"/>
</dbReference>
<dbReference type="Pfam" id="PF25954">
    <property type="entry name" value="Beta-barrel_RND_2"/>
    <property type="match status" value="1"/>
</dbReference>
<dbReference type="OrthoDB" id="9777308at2"/>
<dbReference type="PANTHER" id="PTHR30469">
    <property type="entry name" value="MULTIDRUG RESISTANCE PROTEIN MDTA"/>
    <property type="match status" value="1"/>
</dbReference>
<accession>D4H898</accession>
<protein>
    <submittedName>
        <fullName evidence="4">Efflux transporter, RND family, MFP subunit</fullName>
    </submittedName>
</protein>
<evidence type="ECO:0000256" key="1">
    <source>
        <dbReference type="ARBA" id="ARBA00009477"/>
    </source>
</evidence>
<dbReference type="STRING" id="522772.Dacet_1477"/>
<dbReference type="AlphaFoldDB" id="D4H898"/>
<name>D4H898_DENA2</name>
<reference evidence="4 5" key="1">
    <citation type="journal article" date="2010" name="Stand. Genomic Sci.">
        <title>Complete genome sequence of Denitrovibrio acetiphilus type strain (N2460).</title>
        <authorList>
            <person name="Kiss H."/>
            <person name="Lang E."/>
            <person name="Lapidus A."/>
            <person name="Copeland A."/>
            <person name="Nolan M."/>
            <person name="Glavina Del Rio T."/>
            <person name="Chen F."/>
            <person name="Lucas S."/>
            <person name="Tice H."/>
            <person name="Cheng J.F."/>
            <person name="Han C."/>
            <person name="Goodwin L."/>
            <person name="Pitluck S."/>
            <person name="Liolios K."/>
            <person name="Pati A."/>
            <person name="Ivanova N."/>
            <person name="Mavromatis K."/>
            <person name="Chen A."/>
            <person name="Palaniappan K."/>
            <person name="Land M."/>
            <person name="Hauser L."/>
            <person name="Chang Y.J."/>
            <person name="Jeffries C.D."/>
            <person name="Detter J.C."/>
            <person name="Brettin T."/>
            <person name="Spring S."/>
            <person name="Rohde M."/>
            <person name="Goker M."/>
            <person name="Woyke T."/>
            <person name="Bristow J."/>
            <person name="Eisen J.A."/>
            <person name="Markowitz V."/>
            <person name="Hugenholtz P."/>
            <person name="Kyrpides N.C."/>
            <person name="Klenk H.P."/>
        </authorList>
    </citation>
    <scope>NUCLEOTIDE SEQUENCE [LARGE SCALE GENOMIC DNA]</scope>
    <source>
        <strain evidence="5">DSM 12809 / NBRC 114555 / N2460</strain>
    </source>
</reference>
<feature type="domain" description="CusB-like beta-barrel" evidence="2">
    <location>
        <begin position="213"/>
        <end position="279"/>
    </location>
</feature>
<dbReference type="Gene3D" id="2.40.50.100">
    <property type="match status" value="1"/>
</dbReference>
<proteinExistence type="inferred from homology"/>
<gene>
    <name evidence="4" type="ordered locus">Dacet_1477</name>
</gene>
<dbReference type="KEGG" id="dap:Dacet_1477"/>
<dbReference type="PaxDb" id="522772-Dacet_1477"/>
<evidence type="ECO:0000259" key="2">
    <source>
        <dbReference type="Pfam" id="PF25954"/>
    </source>
</evidence>
<sequence precursor="true">MNSNLISKFTILFVIVVFGTYGCGDEQAYEKAIPQKWETSLTQASVGAPINYITTGSVISDQRIEVTSKLSGYIKRVFVQEGDSVQEGQVLVLLDSDEVDSKIRQANAAVATAAAAYQDAEIDIDRYEKLFKRGSISDNEIRKMQLRFETATESLKQAKAGLTAALSMKNYTELKSPVNGVIISKSKQAGDLAVPGVPILTLEVKEGFIIETFVAESRIINIHPDDTVLVEIDGIQKKLNGRVKSVVNVADPVTRSCQVKVSLPDVNGLRLGMFGRVYFNIGTSDTLIIPTESVVERGGLQGIFILDKEGVIRFRWLRTGRRWADKVEIDSGLYPDELFVLNANSRMRDGDLIIKEAVR</sequence>
<evidence type="ECO:0000259" key="3">
    <source>
        <dbReference type="Pfam" id="PF25973"/>
    </source>
</evidence>
<dbReference type="Gene3D" id="2.40.30.170">
    <property type="match status" value="1"/>
</dbReference>
<dbReference type="RefSeq" id="WP_013010765.1">
    <property type="nucleotide sequence ID" value="NC_013943.1"/>
</dbReference>
<dbReference type="InterPro" id="IPR006143">
    <property type="entry name" value="RND_pump_MFP"/>
</dbReference>
<dbReference type="EMBL" id="CP001968">
    <property type="protein sequence ID" value="ADD68247.1"/>
    <property type="molecule type" value="Genomic_DNA"/>
</dbReference>
<dbReference type="Pfam" id="PF25973">
    <property type="entry name" value="BSH_CzcB"/>
    <property type="match status" value="1"/>
</dbReference>